<keyword evidence="6" id="KW-0598">Phosphotransferase system</keyword>
<feature type="transmembrane region" description="Helical" evidence="12">
    <location>
        <begin position="147"/>
        <end position="170"/>
    </location>
</feature>
<dbReference type="GO" id="GO:0008982">
    <property type="term" value="F:protein-N(PI)-phosphohistidine-sugar phosphotransferase activity"/>
    <property type="evidence" value="ECO:0007669"/>
    <property type="project" value="InterPro"/>
</dbReference>
<dbReference type="GO" id="GO:0090589">
    <property type="term" value="F:protein-phosphocysteine-trehalose phosphotransferase system transporter activity"/>
    <property type="evidence" value="ECO:0007669"/>
    <property type="project" value="TreeGrafter"/>
</dbReference>
<dbReference type="Gene3D" id="2.70.70.10">
    <property type="entry name" value="Glucose Permease (Domain IIA)"/>
    <property type="match status" value="1"/>
</dbReference>
<evidence type="ECO:0000256" key="3">
    <source>
        <dbReference type="ARBA" id="ARBA00022475"/>
    </source>
</evidence>
<feature type="transmembrane region" description="Helical" evidence="12">
    <location>
        <begin position="252"/>
        <end position="273"/>
    </location>
</feature>
<accession>A0A553STH5</accession>
<dbReference type="AlphaFoldDB" id="A0A553STH5"/>
<dbReference type="PANTHER" id="PTHR30175:SF1">
    <property type="entry name" value="PTS SYSTEM ARBUTIN-, CELLOBIOSE-, AND SALICIN-SPECIFIC EIIBC COMPONENT-RELATED"/>
    <property type="match status" value="1"/>
</dbReference>
<organism evidence="16 17">
    <name type="scientific">Niallia circulans</name>
    <name type="common">Bacillus circulans</name>
    <dbReference type="NCBI Taxonomy" id="1397"/>
    <lineage>
        <taxon>Bacteria</taxon>
        <taxon>Bacillati</taxon>
        <taxon>Bacillota</taxon>
        <taxon>Bacilli</taxon>
        <taxon>Bacillales</taxon>
        <taxon>Bacillaceae</taxon>
        <taxon>Niallia</taxon>
    </lineage>
</organism>
<comment type="caution">
    <text evidence="16">The sequence shown here is derived from an EMBL/GenBank/DDBJ whole genome shotgun (WGS) entry which is preliminary data.</text>
</comment>
<evidence type="ECO:0000313" key="16">
    <source>
        <dbReference type="EMBL" id="TRZ40278.1"/>
    </source>
</evidence>
<dbReference type="InterPro" id="IPR011055">
    <property type="entry name" value="Dup_hybrid_motif"/>
</dbReference>
<evidence type="ECO:0000256" key="4">
    <source>
        <dbReference type="ARBA" id="ARBA00022597"/>
    </source>
</evidence>
<dbReference type="CDD" id="cd00212">
    <property type="entry name" value="PTS_IIB_glc"/>
    <property type="match status" value="1"/>
</dbReference>
<dbReference type="Pfam" id="PF00367">
    <property type="entry name" value="PTS_EIIB"/>
    <property type="match status" value="1"/>
</dbReference>
<evidence type="ECO:0000256" key="5">
    <source>
        <dbReference type="ARBA" id="ARBA00022679"/>
    </source>
</evidence>
<name>A0A553STH5_NIACI</name>
<dbReference type="GO" id="GO:0009401">
    <property type="term" value="P:phosphoenolpyruvate-dependent sugar phosphotransferase system"/>
    <property type="evidence" value="ECO:0007669"/>
    <property type="project" value="UniProtKB-KW"/>
</dbReference>
<feature type="transmembrane region" description="Helical" evidence="12">
    <location>
        <begin position="429"/>
        <end position="452"/>
    </location>
</feature>
<dbReference type="RefSeq" id="WP_185763677.1">
    <property type="nucleotide sequence ID" value="NZ_RIBP01000001.1"/>
</dbReference>
<feature type="domain" description="PTS EIIA type-1" evidence="13">
    <location>
        <begin position="496"/>
        <end position="600"/>
    </location>
</feature>
<dbReference type="PROSITE" id="PS51098">
    <property type="entry name" value="PTS_EIIB_TYPE_1"/>
    <property type="match status" value="1"/>
</dbReference>
<dbReference type="PROSITE" id="PS01035">
    <property type="entry name" value="PTS_EIIB_TYPE_1_CYS"/>
    <property type="match status" value="1"/>
</dbReference>
<feature type="transmembrane region" description="Helical" evidence="12">
    <location>
        <begin position="109"/>
        <end position="135"/>
    </location>
</feature>
<feature type="transmembrane region" description="Helical" evidence="12">
    <location>
        <begin position="215"/>
        <end position="232"/>
    </location>
</feature>
<keyword evidence="3" id="KW-1003">Cell membrane</keyword>
<dbReference type="Pfam" id="PF00358">
    <property type="entry name" value="PTS_EIIA_1"/>
    <property type="match status" value="1"/>
</dbReference>
<feature type="transmembrane region" description="Helical" evidence="12">
    <location>
        <begin position="385"/>
        <end position="409"/>
    </location>
</feature>
<keyword evidence="10 12" id="KW-0472">Membrane</keyword>
<sequence length="623" mass="67153">MSYKQTAKDILENIGGSENINSVSHCVTRLRFSIKDKSKVNDTAIKNLENVSGTVNQGGQYQVIIGTTVDKVYKEFIEMSSFDTEKDHKKNKKENNSEKKSLGNRVLDVFISCFTPIIPVIAGAGMIKVLCSILINLNILSDGSPTLAILTILGDGVYYFLPFFVAFTAAQKLKTDHFTAMVLAAIILHPNFIALSAEGATSTSFLKIPMQLFDYSAQAVPVILSVWILSYVNRFTDKYSPATIKVFLRPMLNILIVAPIMLIVFGPIGAMAGEYFARFVDIMNTWGWIAVSINAVIYPFLVLSGTHNALIPLIVTMFATKGFDPVLIVSGLVVNIAQAGAAFAVATKTKNKAMRGTGISAGISAIFGITEPALYGVNLRLKKPFIAVLIGSALGGAIAGLTGVTAYSFVNPSVVSLPIFIGDDGFMSLLWTIISIIAAFIFTFIAVMILGFKDIQGKENDKNKNVIDKSEEILVEGEKVASPLKGQSIPITEVNDATFASEAMGKGVAIIPSEGKVVAPFDGTIAIVSDTKHAVAIVSEKGMEVLIHVGIDTVKLQGEHFQTFVNVGESVKKGDLLIEFNLNEIENLGYDVTTSIIVMNSNNYKNLNNEIGIVTYGDTVLNA</sequence>
<dbReference type="Proteomes" id="UP000319837">
    <property type="component" value="Unassembled WGS sequence"/>
</dbReference>
<gene>
    <name evidence="16" type="ORF">CEQ21_04900</name>
</gene>
<dbReference type="FunFam" id="2.70.70.10:FF:000001">
    <property type="entry name" value="PTS system glucose-specific IIA component"/>
    <property type="match status" value="1"/>
</dbReference>
<dbReference type="EMBL" id="RIBP01000001">
    <property type="protein sequence ID" value="TRZ40278.1"/>
    <property type="molecule type" value="Genomic_DNA"/>
</dbReference>
<evidence type="ECO:0000256" key="10">
    <source>
        <dbReference type="ARBA" id="ARBA00023136"/>
    </source>
</evidence>
<keyword evidence="5" id="KW-0808">Transferase</keyword>
<evidence type="ECO:0000259" key="15">
    <source>
        <dbReference type="PROSITE" id="PS51103"/>
    </source>
</evidence>
<keyword evidence="7 12" id="KW-0812">Transmembrane</keyword>
<feature type="active site" description="Phosphocysteine intermediate; for EIIB activity" evidence="11">
    <location>
        <position position="26"/>
    </location>
</feature>
<keyword evidence="8" id="KW-0418">Kinase</keyword>
<feature type="domain" description="PTS EIIC type-1" evidence="15">
    <location>
        <begin position="108"/>
        <end position="462"/>
    </location>
</feature>
<dbReference type="InterPro" id="IPR018113">
    <property type="entry name" value="PTrfase_EIIB_Cys"/>
</dbReference>
<feature type="transmembrane region" description="Helical" evidence="12">
    <location>
        <begin position="326"/>
        <end position="346"/>
    </location>
</feature>
<keyword evidence="9 12" id="KW-1133">Transmembrane helix</keyword>
<evidence type="ECO:0000313" key="17">
    <source>
        <dbReference type="Proteomes" id="UP000319837"/>
    </source>
</evidence>
<dbReference type="InterPro" id="IPR036878">
    <property type="entry name" value="Glu_permease_IIB"/>
</dbReference>
<feature type="transmembrane region" description="Helical" evidence="12">
    <location>
        <begin position="285"/>
        <end position="305"/>
    </location>
</feature>
<dbReference type="Pfam" id="PF02378">
    <property type="entry name" value="PTS_EIIC"/>
    <property type="match status" value="1"/>
</dbReference>
<dbReference type="NCBIfam" id="TIGR00830">
    <property type="entry name" value="PTBA"/>
    <property type="match status" value="1"/>
</dbReference>
<dbReference type="NCBIfam" id="TIGR01995">
    <property type="entry name" value="PTS-II-ABC-beta"/>
    <property type="match status" value="1"/>
</dbReference>
<evidence type="ECO:0000256" key="8">
    <source>
        <dbReference type="ARBA" id="ARBA00022777"/>
    </source>
</evidence>
<evidence type="ECO:0000256" key="1">
    <source>
        <dbReference type="ARBA" id="ARBA00004651"/>
    </source>
</evidence>
<dbReference type="InterPro" id="IPR001127">
    <property type="entry name" value="PTS_EIIA_1_perm"/>
</dbReference>
<feature type="transmembrane region" description="Helical" evidence="12">
    <location>
        <begin position="177"/>
        <end position="195"/>
    </location>
</feature>
<dbReference type="InterPro" id="IPR011297">
    <property type="entry name" value="PTS_IIABC_b_glu"/>
</dbReference>
<evidence type="ECO:0000256" key="6">
    <source>
        <dbReference type="ARBA" id="ARBA00022683"/>
    </source>
</evidence>
<dbReference type="InterPro" id="IPR050558">
    <property type="entry name" value="PTS_Sugar-Specific_Components"/>
</dbReference>
<feature type="transmembrane region" description="Helical" evidence="12">
    <location>
        <begin position="358"/>
        <end position="378"/>
    </location>
</feature>
<keyword evidence="2" id="KW-0813">Transport</keyword>
<evidence type="ECO:0000256" key="7">
    <source>
        <dbReference type="ARBA" id="ARBA00022692"/>
    </source>
</evidence>
<feature type="domain" description="PTS EIIB type-1" evidence="14">
    <location>
        <begin position="4"/>
        <end position="86"/>
    </location>
</feature>
<dbReference type="InterPro" id="IPR003352">
    <property type="entry name" value="PTS_EIIC"/>
</dbReference>
<dbReference type="Gene3D" id="3.30.1360.60">
    <property type="entry name" value="Glucose permease domain IIB"/>
    <property type="match status" value="1"/>
</dbReference>
<reference evidence="17" key="1">
    <citation type="submission" date="2018-10" db="EMBL/GenBank/DDBJ databases">
        <title>FDA dAtabase for Regulatory Grade micrObial Sequences (FDA-ARGOS): Supporting development and validation of Infectious Disease Dx tests.</title>
        <authorList>
            <person name="Minogue T."/>
            <person name="Wolcott M."/>
            <person name="Wasieloski L."/>
            <person name="Aguilar W."/>
            <person name="Moore D."/>
            <person name="Tallon L."/>
            <person name="Sadzewicz L."/>
            <person name="Sengamalay N."/>
            <person name="Ott S."/>
            <person name="Godinez A."/>
            <person name="Nagaraj S."/>
            <person name="Vavikolanu K."/>
            <person name="Vyas G."/>
            <person name="Nadendla S."/>
            <person name="George J."/>
            <person name="Sichtig H."/>
        </authorList>
    </citation>
    <scope>NUCLEOTIDE SEQUENCE [LARGE SCALE GENOMIC DNA]</scope>
    <source>
        <strain evidence="17">FDAARGOS_343</strain>
    </source>
</reference>
<dbReference type="InterPro" id="IPR001996">
    <property type="entry name" value="PTS_IIB_1"/>
</dbReference>
<dbReference type="FunFam" id="3.30.1360.60:FF:000001">
    <property type="entry name" value="PTS system glucose-specific IIBC component PtsG"/>
    <property type="match status" value="1"/>
</dbReference>
<proteinExistence type="predicted"/>
<dbReference type="GO" id="GO:0016301">
    <property type="term" value="F:kinase activity"/>
    <property type="evidence" value="ECO:0007669"/>
    <property type="project" value="UniProtKB-KW"/>
</dbReference>
<comment type="subcellular location">
    <subcellularLocation>
        <location evidence="1">Cell membrane</location>
        <topology evidence="1">Multi-pass membrane protein</topology>
    </subcellularLocation>
</comment>
<dbReference type="GO" id="GO:0005886">
    <property type="term" value="C:plasma membrane"/>
    <property type="evidence" value="ECO:0007669"/>
    <property type="project" value="UniProtKB-SubCell"/>
</dbReference>
<dbReference type="SUPFAM" id="SSF55604">
    <property type="entry name" value="Glucose permease domain IIB"/>
    <property type="match status" value="1"/>
</dbReference>
<evidence type="ECO:0000256" key="9">
    <source>
        <dbReference type="ARBA" id="ARBA00022989"/>
    </source>
</evidence>
<dbReference type="PROSITE" id="PS51093">
    <property type="entry name" value="PTS_EIIA_TYPE_1"/>
    <property type="match status" value="1"/>
</dbReference>
<dbReference type="PROSITE" id="PS00371">
    <property type="entry name" value="PTS_EIIA_TYPE_1_HIS"/>
    <property type="match status" value="1"/>
</dbReference>
<keyword evidence="4" id="KW-0762">Sugar transport</keyword>
<evidence type="ECO:0000256" key="11">
    <source>
        <dbReference type="PROSITE-ProRule" id="PRU00421"/>
    </source>
</evidence>
<protein>
    <submittedName>
        <fullName evidence="16">PTS beta-glucoside transporter subunit EIIBCA</fullName>
    </submittedName>
</protein>
<evidence type="ECO:0000256" key="12">
    <source>
        <dbReference type="SAM" id="Phobius"/>
    </source>
</evidence>
<dbReference type="InterPro" id="IPR013013">
    <property type="entry name" value="PTS_EIIC_1"/>
</dbReference>
<evidence type="ECO:0000259" key="14">
    <source>
        <dbReference type="PROSITE" id="PS51098"/>
    </source>
</evidence>
<dbReference type="PANTHER" id="PTHR30175">
    <property type="entry name" value="PHOSPHOTRANSFERASE SYSTEM TRANSPORT PROTEIN"/>
    <property type="match status" value="1"/>
</dbReference>
<dbReference type="SUPFAM" id="SSF51261">
    <property type="entry name" value="Duplicated hybrid motif"/>
    <property type="match status" value="1"/>
</dbReference>
<evidence type="ECO:0000259" key="13">
    <source>
        <dbReference type="PROSITE" id="PS51093"/>
    </source>
</evidence>
<evidence type="ECO:0000256" key="2">
    <source>
        <dbReference type="ARBA" id="ARBA00022448"/>
    </source>
</evidence>
<dbReference type="PROSITE" id="PS51103">
    <property type="entry name" value="PTS_EIIC_TYPE_1"/>
    <property type="match status" value="1"/>
</dbReference>
<dbReference type="GO" id="GO:0015771">
    <property type="term" value="P:trehalose transport"/>
    <property type="evidence" value="ECO:0007669"/>
    <property type="project" value="TreeGrafter"/>
</dbReference>